<dbReference type="GO" id="GO:0003700">
    <property type="term" value="F:DNA-binding transcription factor activity"/>
    <property type="evidence" value="ECO:0007669"/>
    <property type="project" value="InterPro"/>
</dbReference>
<evidence type="ECO:0000313" key="11">
    <source>
        <dbReference type="Proteomes" id="UP000825935"/>
    </source>
</evidence>
<feature type="region of interest" description="Disordered" evidence="8">
    <location>
        <begin position="80"/>
        <end position="121"/>
    </location>
</feature>
<dbReference type="InterPro" id="IPR003851">
    <property type="entry name" value="Znf_Dof"/>
</dbReference>
<dbReference type="InterPro" id="IPR045174">
    <property type="entry name" value="Dof"/>
</dbReference>
<feature type="compositionally biased region" description="Low complexity" evidence="8">
    <location>
        <begin position="95"/>
        <end position="104"/>
    </location>
</feature>
<dbReference type="PROSITE" id="PS50884">
    <property type="entry name" value="ZF_DOF_2"/>
    <property type="match status" value="1"/>
</dbReference>
<dbReference type="Proteomes" id="UP000825935">
    <property type="component" value="Chromosome 19"/>
</dbReference>
<evidence type="ECO:0000256" key="4">
    <source>
        <dbReference type="ARBA" id="ARBA00023015"/>
    </source>
</evidence>
<dbReference type="Pfam" id="PF02701">
    <property type="entry name" value="Zn_ribbon_Dof"/>
    <property type="match status" value="1"/>
</dbReference>
<dbReference type="EMBL" id="CM035424">
    <property type="protein sequence ID" value="KAH7352602.1"/>
    <property type="molecule type" value="Genomic_DNA"/>
</dbReference>
<dbReference type="GO" id="GO:0008270">
    <property type="term" value="F:zinc ion binding"/>
    <property type="evidence" value="ECO:0007669"/>
    <property type="project" value="UniProtKB-KW"/>
</dbReference>
<keyword evidence="11" id="KW-1185">Reference proteome</keyword>
<reference evidence="10" key="1">
    <citation type="submission" date="2021-08" db="EMBL/GenBank/DDBJ databases">
        <title>WGS assembly of Ceratopteris richardii.</title>
        <authorList>
            <person name="Marchant D.B."/>
            <person name="Chen G."/>
            <person name="Jenkins J."/>
            <person name="Shu S."/>
            <person name="Leebens-Mack J."/>
            <person name="Grimwood J."/>
            <person name="Schmutz J."/>
            <person name="Soltis P."/>
            <person name="Soltis D."/>
            <person name="Chen Z.-H."/>
        </authorList>
    </citation>
    <scope>NUCLEOTIDE SEQUENCE</scope>
    <source>
        <strain evidence="10">Whitten #5841</strain>
        <tissue evidence="10">Leaf</tissue>
    </source>
</reference>
<dbReference type="PANTHER" id="PTHR31992">
    <property type="entry name" value="DOF ZINC FINGER PROTEIN DOF1.4-RELATED"/>
    <property type="match status" value="1"/>
</dbReference>
<feature type="domain" description="Dof-type" evidence="9">
    <location>
        <begin position="14"/>
        <end position="68"/>
    </location>
</feature>
<keyword evidence="6" id="KW-0804">Transcription</keyword>
<evidence type="ECO:0000256" key="8">
    <source>
        <dbReference type="SAM" id="MobiDB-lite"/>
    </source>
</evidence>
<protein>
    <recommendedName>
        <fullName evidence="9">Dof-type domain-containing protein</fullName>
    </recommendedName>
</protein>
<dbReference type="GO" id="GO:0003677">
    <property type="term" value="F:DNA binding"/>
    <property type="evidence" value="ECO:0007669"/>
    <property type="project" value="UniProtKB-KW"/>
</dbReference>
<evidence type="ECO:0000259" key="9">
    <source>
        <dbReference type="PROSITE" id="PS50884"/>
    </source>
</evidence>
<keyword evidence="3" id="KW-0862">Zinc</keyword>
<keyword evidence="2" id="KW-0863">Zinc-finger</keyword>
<evidence type="ECO:0000256" key="3">
    <source>
        <dbReference type="ARBA" id="ARBA00022833"/>
    </source>
</evidence>
<evidence type="ECO:0000313" key="10">
    <source>
        <dbReference type="EMBL" id="KAH7352602.1"/>
    </source>
</evidence>
<dbReference type="AlphaFoldDB" id="A0A8T2SMF5"/>
<organism evidence="10 11">
    <name type="scientific">Ceratopteris richardii</name>
    <name type="common">Triangle waterfern</name>
    <dbReference type="NCBI Taxonomy" id="49495"/>
    <lineage>
        <taxon>Eukaryota</taxon>
        <taxon>Viridiplantae</taxon>
        <taxon>Streptophyta</taxon>
        <taxon>Embryophyta</taxon>
        <taxon>Tracheophyta</taxon>
        <taxon>Polypodiopsida</taxon>
        <taxon>Polypodiidae</taxon>
        <taxon>Polypodiales</taxon>
        <taxon>Pteridineae</taxon>
        <taxon>Pteridaceae</taxon>
        <taxon>Parkerioideae</taxon>
        <taxon>Ceratopteris</taxon>
    </lineage>
</organism>
<evidence type="ECO:0000256" key="1">
    <source>
        <dbReference type="ARBA" id="ARBA00022723"/>
    </source>
</evidence>
<evidence type="ECO:0000256" key="5">
    <source>
        <dbReference type="ARBA" id="ARBA00023125"/>
    </source>
</evidence>
<comment type="caution">
    <text evidence="10">The sequence shown here is derived from an EMBL/GenBank/DDBJ whole genome shotgun (WGS) entry which is preliminary data.</text>
</comment>
<keyword evidence="7" id="KW-0539">Nucleus</keyword>
<keyword evidence="5" id="KW-0238">DNA-binding</keyword>
<keyword evidence="4" id="KW-0805">Transcription regulation</keyword>
<dbReference type="EMBL" id="CM035424">
    <property type="protein sequence ID" value="KAH7352601.1"/>
    <property type="molecule type" value="Genomic_DNA"/>
</dbReference>
<accession>A0A8T2SMF5</accession>
<evidence type="ECO:0000256" key="2">
    <source>
        <dbReference type="ARBA" id="ARBA00022771"/>
    </source>
</evidence>
<dbReference type="PROSITE" id="PS01361">
    <property type="entry name" value="ZF_DOF_1"/>
    <property type="match status" value="1"/>
</dbReference>
<sequence length="321" mass="36123">MSGATTSTPEVEPLACPRCDSRDTKFCYYNNYSTAQPRHFCRNCKRYWTAGGSLRNVPVGGGLRKNKKSKLSKHGKDLLSANRDGFCSPGKATTPGPFSSPSSSADGAMEETSGSPRVSPFPYQPTFEFVTSDNEFDNIPSSATSYQLDCTNFRQDSPKELDNARLTIIHNDCVPRHASNNYYQQQNWDENVDQIESNYNKMPSEPSHASCYESAIQTSTYNGACTAIRTHHDAKGREINRERKLQRSLEDARISDVQGRFRWYAEERAFSHDDISRSISSRDYSDDGLPHVISVRDPYDCEQGSEVLFGGMPDFFQMPTF</sequence>
<gene>
    <name evidence="10" type="ORF">KP509_19G053600</name>
</gene>
<keyword evidence="1" id="KW-0479">Metal-binding</keyword>
<name>A0A8T2SMF5_CERRI</name>
<evidence type="ECO:0000256" key="6">
    <source>
        <dbReference type="ARBA" id="ARBA00023163"/>
    </source>
</evidence>
<evidence type="ECO:0000256" key="7">
    <source>
        <dbReference type="ARBA" id="ARBA00023242"/>
    </source>
</evidence>
<dbReference type="OrthoDB" id="1927254at2759"/>
<proteinExistence type="predicted"/>